<gene>
    <name evidence="1" type="ORF">LOY88_006336</name>
</gene>
<accession>A0ACB8UNR6</accession>
<dbReference type="EMBL" id="JALBCA010000146">
    <property type="protein sequence ID" value="KAI2382073.1"/>
    <property type="molecule type" value="Genomic_DNA"/>
</dbReference>
<proteinExistence type="predicted"/>
<comment type="caution">
    <text evidence="1">The sequence shown here is derived from an EMBL/GenBank/DDBJ whole genome shotgun (WGS) entry which is preliminary data.</text>
</comment>
<evidence type="ECO:0000313" key="1">
    <source>
        <dbReference type="EMBL" id="KAI2382073.1"/>
    </source>
</evidence>
<organism evidence="1">
    <name type="scientific">Ophidiomyces ophidiicola</name>
    <dbReference type="NCBI Taxonomy" id="1387563"/>
    <lineage>
        <taxon>Eukaryota</taxon>
        <taxon>Fungi</taxon>
        <taxon>Dikarya</taxon>
        <taxon>Ascomycota</taxon>
        <taxon>Pezizomycotina</taxon>
        <taxon>Eurotiomycetes</taxon>
        <taxon>Eurotiomycetidae</taxon>
        <taxon>Onygenales</taxon>
        <taxon>Onygenaceae</taxon>
        <taxon>Ophidiomyces</taxon>
    </lineage>
</organism>
<reference evidence="1" key="1">
    <citation type="journal article" date="2022" name="bioRxiv">
        <title>Population genetic analysis of Ophidiomyces ophidiicola, the causative agent of snake fungal disease, indicates recent introductions to the USA.</title>
        <authorList>
            <person name="Ladner J.T."/>
            <person name="Palmer J.M."/>
            <person name="Ettinger C.L."/>
            <person name="Stajich J.E."/>
            <person name="Farrell T.M."/>
            <person name="Glorioso B.M."/>
            <person name="Lawson B."/>
            <person name="Price S.J."/>
            <person name="Stengle A.G."/>
            <person name="Grear D.A."/>
            <person name="Lorch J.M."/>
        </authorList>
    </citation>
    <scope>NUCLEOTIDE SEQUENCE</scope>
    <source>
        <strain evidence="1">NWHC 24266-5</strain>
    </source>
</reference>
<sequence>MAFTLGETHNFVKFVVFGVPLSAKLPYEVVVRYLPSILHLIDPRISSRRSPTIDLTTIIRQTDLPSVIPWRLYCCCLDRLLKSLSELYWSPFVTSHIMTRLMGEIVEETWGRSLKYFACYQNILGRDCLNMPRELRDDLSDYILDVLPRIARNAPLAVSLNFVKLLENRRFNEGMSVLWSSLPSRKLSELILSDGQIDLALSRQPSSRIMQFVIEQSPETEEDFGSFDLGQMWHRHDPFDSDDGFVHGWRRGGGRRRRRHGWEGFTWDLRPQATLR</sequence>
<protein>
    <submittedName>
        <fullName evidence="1">Uncharacterized protein</fullName>
    </submittedName>
</protein>
<name>A0ACB8UNR6_9EURO</name>